<evidence type="ECO:0000313" key="1">
    <source>
        <dbReference type="EMBL" id="CZX02467.1"/>
    </source>
</evidence>
<reference evidence="1 2" key="1">
    <citation type="submission" date="2016-03" db="EMBL/GenBank/DDBJ databases">
        <authorList>
            <consortium name="Pathogen Informatics"/>
        </authorList>
    </citation>
    <scope>NUCLEOTIDE SEQUENCE [LARGE SCALE GENOMIC DNA]</scope>
    <source>
        <strain evidence="2">e1424</strain>
    </source>
</reference>
<proteinExistence type="predicted"/>
<gene>
    <name evidence="1" type="ORF">SAMEA2273352_01426</name>
</gene>
<dbReference type="AlphaFoldDB" id="A0A822WKS4"/>
<dbReference type="EMBL" id="FJYW01000003">
    <property type="protein sequence ID" value="CZX02467.1"/>
    <property type="molecule type" value="Genomic_DNA"/>
</dbReference>
<evidence type="ECO:0000313" key="2">
    <source>
        <dbReference type="Proteomes" id="UP000076205"/>
    </source>
</evidence>
<sequence>MLRRYAITNAVYQPRQCDVVSLSFISNYQSFGYLHLILRWATSAQIKAYESLRETGQPVDHQLGKQRNGYRVVFQHHYPAGLFCCPLKRAAMIPVRTVVCVINQQMSIQQRSKTLCLSCARVMADHHKLNLFSHQRISNKKAARWRLLSEYQGVASF</sequence>
<dbReference type="Proteomes" id="UP000076205">
    <property type="component" value="Unassembled WGS sequence"/>
</dbReference>
<protein>
    <submittedName>
        <fullName evidence="1">Uncharacterized protein</fullName>
    </submittedName>
</protein>
<organism evidence="1 2">
    <name type="scientific">Enterobacter hormaechei</name>
    <dbReference type="NCBI Taxonomy" id="158836"/>
    <lineage>
        <taxon>Bacteria</taxon>
        <taxon>Pseudomonadati</taxon>
        <taxon>Pseudomonadota</taxon>
        <taxon>Gammaproteobacteria</taxon>
        <taxon>Enterobacterales</taxon>
        <taxon>Enterobacteriaceae</taxon>
        <taxon>Enterobacter</taxon>
        <taxon>Enterobacter cloacae complex</taxon>
    </lineage>
</organism>
<name>A0A822WKS4_9ENTR</name>
<comment type="caution">
    <text evidence="1">The sequence shown here is derived from an EMBL/GenBank/DDBJ whole genome shotgun (WGS) entry which is preliminary data.</text>
</comment>
<accession>A0A822WKS4</accession>